<dbReference type="KEGG" id="chm:B842_03960"/>
<proteinExistence type="predicted"/>
<evidence type="ECO:0000313" key="1">
    <source>
        <dbReference type="EMBL" id="AJE32645.1"/>
    </source>
</evidence>
<organism evidence="1 2">
    <name type="scientific">Corynebacterium humireducens NBRC 106098 = DSM 45392</name>
    <dbReference type="NCBI Taxonomy" id="1223515"/>
    <lineage>
        <taxon>Bacteria</taxon>
        <taxon>Bacillati</taxon>
        <taxon>Actinomycetota</taxon>
        <taxon>Actinomycetes</taxon>
        <taxon>Mycobacteriales</taxon>
        <taxon>Corynebacteriaceae</taxon>
        <taxon>Corynebacterium</taxon>
    </lineage>
</organism>
<protein>
    <submittedName>
        <fullName evidence="1">Uncharacterized protein</fullName>
    </submittedName>
</protein>
<dbReference type="AlphaFoldDB" id="A0A0B5D1C0"/>
<dbReference type="EMBL" id="CP005286">
    <property type="protein sequence ID" value="AJE32645.1"/>
    <property type="molecule type" value="Genomic_DNA"/>
</dbReference>
<name>A0A0B5D1C0_9CORY</name>
<evidence type="ECO:0000313" key="2">
    <source>
        <dbReference type="Proteomes" id="UP000031524"/>
    </source>
</evidence>
<accession>A0A0B5D1C0</accession>
<dbReference type="Proteomes" id="UP000031524">
    <property type="component" value="Chromosome"/>
</dbReference>
<sequence length="61" mass="6800">MRLTLSIDLDAVSDDPTAEVGRILRYWAGAVGQMDLTEEAEHPLMNSTYTAEVGRIRLHRG</sequence>
<gene>
    <name evidence="1" type="ORF">B842_03960</name>
</gene>
<dbReference type="HOGENOM" id="CLU_197270_0_0_11"/>
<reference evidence="1 2" key="1">
    <citation type="submission" date="2013-04" db="EMBL/GenBank/DDBJ databases">
        <title>Complete genome sequence of Corynebacterium humireducens DSM 45392(T), isolated from a wastewater-fed microbial fuel cell.</title>
        <authorList>
            <person name="Ruckert C."/>
            <person name="Albersmeier A."/>
            <person name="Kalinowski J."/>
        </authorList>
    </citation>
    <scope>NUCLEOTIDE SEQUENCE [LARGE SCALE GENOMIC DNA]</scope>
    <source>
        <strain evidence="2">MFC-5</strain>
    </source>
</reference>
<keyword evidence="2" id="KW-1185">Reference proteome</keyword>